<dbReference type="EMBL" id="DQAY01000203">
    <property type="protein sequence ID" value="HCO27654.1"/>
    <property type="molecule type" value="Genomic_DNA"/>
</dbReference>
<accession>A0A3D3RFP2</accession>
<evidence type="ECO:0000313" key="1">
    <source>
        <dbReference type="EMBL" id="HCO27654.1"/>
    </source>
</evidence>
<protein>
    <recommendedName>
        <fullName evidence="3">DUF1569 domain-containing protein</fullName>
    </recommendedName>
</protein>
<dbReference type="Gene3D" id="1.20.120.450">
    <property type="entry name" value="dinb family like domain"/>
    <property type="match status" value="1"/>
</dbReference>
<proteinExistence type="predicted"/>
<name>A0A3D3RFP2_9PLAN</name>
<dbReference type="InterPro" id="IPR034660">
    <property type="entry name" value="DinB/YfiT-like"/>
</dbReference>
<evidence type="ECO:0008006" key="3">
    <source>
        <dbReference type="Google" id="ProtNLM"/>
    </source>
</evidence>
<dbReference type="InterPro" id="IPR011463">
    <property type="entry name" value="DUF1569"/>
</dbReference>
<comment type="caution">
    <text evidence="1">The sequence shown here is derived from an EMBL/GenBank/DDBJ whole genome shotgun (WGS) entry which is preliminary data.</text>
</comment>
<dbReference type="AlphaFoldDB" id="A0A3D3RFP2"/>
<evidence type="ECO:0000313" key="2">
    <source>
        <dbReference type="Proteomes" id="UP000263642"/>
    </source>
</evidence>
<reference evidence="1 2" key="1">
    <citation type="journal article" date="2018" name="Nat. Biotechnol.">
        <title>A standardized bacterial taxonomy based on genome phylogeny substantially revises the tree of life.</title>
        <authorList>
            <person name="Parks D.H."/>
            <person name="Chuvochina M."/>
            <person name="Waite D.W."/>
            <person name="Rinke C."/>
            <person name="Skarshewski A."/>
            <person name="Chaumeil P.A."/>
            <person name="Hugenholtz P."/>
        </authorList>
    </citation>
    <scope>NUCLEOTIDE SEQUENCE [LARGE SCALE GENOMIC DNA]</scope>
    <source>
        <strain evidence="1">UBA9375</strain>
    </source>
</reference>
<organism evidence="1 2">
    <name type="scientific">Gimesia maris</name>
    <dbReference type="NCBI Taxonomy" id="122"/>
    <lineage>
        <taxon>Bacteria</taxon>
        <taxon>Pseudomonadati</taxon>
        <taxon>Planctomycetota</taxon>
        <taxon>Planctomycetia</taxon>
        <taxon>Planctomycetales</taxon>
        <taxon>Planctomycetaceae</taxon>
        <taxon>Gimesia</taxon>
    </lineage>
</organism>
<dbReference type="Pfam" id="PF07606">
    <property type="entry name" value="DUF1569"/>
    <property type="match status" value="1"/>
</dbReference>
<dbReference type="Proteomes" id="UP000263642">
    <property type="component" value="Unassembled WGS sequence"/>
</dbReference>
<sequence>MSTQVAHRRNCSYATLQEIIDDATRLAAADAPVTGNWSKGQIFDHLARLIDYSLDGFSFQLPWFFRVLGKHYFKARILKNGMLPGIKLKGDAKNALSPESVDDQTGLEHLRLTIQRLISEPQRFPSPFFGELSREEWDLLHCRHAELHMSFIAEP</sequence>
<gene>
    <name evidence="1" type="ORF">DIT97_33370</name>
</gene>